<evidence type="ECO:0000259" key="1">
    <source>
        <dbReference type="Pfam" id="PF12680"/>
    </source>
</evidence>
<evidence type="ECO:0000313" key="2">
    <source>
        <dbReference type="EMBL" id="GIM71874.1"/>
    </source>
</evidence>
<feature type="domain" description="SnoaL-like" evidence="1">
    <location>
        <begin position="18"/>
        <end position="115"/>
    </location>
</feature>
<reference evidence="2" key="1">
    <citation type="submission" date="2021-03" db="EMBL/GenBank/DDBJ databases">
        <title>Whole genome shotgun sequence of Actinoplanes auranticolor NBRC 12245.</title>
        <authorList>
            <person name="Komaki H."/>
            <person name="Tamura T."/>
        </authorList>
    </citation>
    <scope>NUCLEOTIDE SEQUENCE</scope>
    <source>
        <strain evidence="2">NBRC 12245</strain>
    </source>
</reference>
<dbReference type="EMBL" id="BOQL01000038">
    <property type="protein sequence ID" value="GIM71874.1"/>
    <property type="molecule type" value="Genomic_DNA"/>
</dbReference>
<dbReference type="SUPFAM" id="SSF54427">
    <property type="entry name" value="NTF2-like"/>
    <property type="match status" value="1"/>
</dbReference>
<keyword evidence="3" id="KW-1185">Reference proteome</keyword>
<sequence length="130" mass="14407">MNADDKRGTPRGTREVLEAHLKCRQSGDLDGDIRDNYHSDVALLSAEGVHHGTEAVRALAGVLRRYLPDGDYRYRQVLTRGEVGMLIWSGRCADTDTEVHDGVDSYVVHDGRIVAQTIHYATAPLTEHPV</sequence>
<dbReference type="AlphaFoldDB" id="A0A919VMN0"/>
<accession>A0A919VMN0</accession>
<dbReference type="RefSeq" id="WP_212990787.1">
    <property type="nucleotide sequence ID" value="NZ_BAABEA010000025.1"/>
</dbReference>
<dbReference type="Proteomes" id="UP000681340">
    <property type="component" value="Unassembled WGS sequence"/>
</dbReference>
<name>A0A919VMN0_9ACTN</name>
<proteinExistence type="predicted"/>
<dbReference type="Pfam" id="PF12680">
    <property type="entry name" value="SnoaL_2"/>
    <property type="match status" value="1"/>
</dbReference>
<dbReference type="InterPro" id="IPR032710">
    <property type="entry name" value="NTF2-like_dom_sf"/>
</dbReference>
<dbReference type="InterPro" id="IPR037401">
    <property type="entry name" value="SnoaL-like"/>
</dbReference>
<protein>
    <recommendedName>
        <fullName evidence="1">SnoaL-like domain-containing protein</fullName>
    </recommendedName>
</protein>
<comment type="caution">
    <text evidence="2">The sequence shown here is derived from an EMBL/GenBank/DDBJ whole genome shotgun (WGS) entry which is preliminary data.</text>
</comment>
<organism evidence="2 3">
    <name type="scientific">Actinoplanes auranticolor</name>
    <dbReference type="NCBI Taxonomy" id="47988"/>
    <lineage>
        <taxon>Bacteria</taxon>
        <taxon>Bacillati</taxon>
        <taxon>Actinomycetota</taxon>
        <taxon>Actinomycetes</taxon>
        <taxon>Micromonosporales</taxon>
        <taxon>Micromonosporaceae</taxon>
        <taxon>Actinoplanes</taxon>
    </lineage>
</organism>
<evidence type="ECO:0000313" key="3">
    <source>
        <dbReference type="Proteomes" id="UP000681340"/>
    </source>
</evidence>
<dbReference type="Gene3D" id="3.10.450.50">
    <property type="match status" value="1"/>
</dbReference>
<gene>
    <name evidence="2" type="ORF">Aau02nite_48150</name>
</gene>